<dbReference type="Ensembl" id="ENSEBUT00000019481.1">
    <property type="protein sequence ID" value="ENSEBUP00000018904.1"/>
    <property type="gene ID" value="ENSEBUG00000011795.1"/>
</dbReference>
<feature type="compositionally biased region" description="Basic and acidic residues" evidence="1">
    <location>
        <begin position="60"/>
        <end position="71"/>
    </location>
</feature>
<dbReference type="InterPro" id="IPR011992">
    <property type="entry name" value="EF-hand-dom_pair"/>
</dbReference>
<reference evidence="3" key="1">
    <citation type="submission" date="2025-08" db="UniProtKB">
        <authorList>
            <consortium name="Ensembl"/>
        </authorList>
    </citation>
    <scope>IDENTIFICATION</scope>
</reference>
<feature type="domain" description="EF-hand" evidence="2">
    <location>
        <begin position="36"/>
        <end position="71"/>
    </location>
</feature>
<sequence length="134" mass="15133">MKTKFNRKSNKQGDCDAANSDIAIDVWKSNLQELGHSDDDIDSRFKKFDKDGDGFLSHQEQSEMKKNLEDEKDQLSKDIKAMAKQDEGDITRGDYKRMNNQIGTMETNLDKMENKIAEIMARMEALKGGGIGAP</sequence>
<evidence type="ECO:0000313" key="3">
    <source>
        <dbReference type="Ensembl" id="ENSEBUP00000018904.1"/>
    </source>
</evidence>
<evidence type="ECO:0000256" key="1">
    <source>
        <dbReference type="SAM" id="MobiDB-lite"/>
    </source>
</evidence>
<feature type="region of interest" description="Disordered" evidence="1">
    <location>
        <begin position="51"/>
        <end position="71"/>
    </location>
</feature>
<reference evidence="3" key="2">
    <citation type="submission" date="2025-09" db="UniProtKB">
        <authorList>
            <consortium name="Ensembl"/>
        </authorList>
    </citation>
    <scope>IDENTIFICATION</scope>
</reference>
<accession>A0A8C4QQB1</accession>
<keyword evidence="4" id="KW-1185">Reference proteome</keyword>
<dbReference type="GO" id="GO:0005509">
    <property type="term" value="F:calcium ion binding"/>
    <property type="evidence" value="ECO:0007669"/>
    <property type="project" value="InterPro"/>
</dbReference>
<evidence type="ECO:0000259" key="2">
    <source>
        <dbReference type="PROSITE" id="PS50222"/>
    </source>
</evidence>
<dbReference type="Proteomes" id="UP000694388">
    <property type="component" value="Unplaced"/>
</dbReference>
<dbReference type="Gene3D" id="1.10.238.10">
    <property type="entry name" value="EF-hand"/>
    <property type="match status" value="1"/>
</dbReference>
<name>A0A8C4QQB1_EPTBU</name>
<organism evidence="3 4">
    <name type="scientific">Eptatretus burgeri</name>
    <name type="common">Inshore hagfish</name>
    <dbReference type="NCBI Taxonomy" id="7764"/>
    <lineage>
        <taxon>Eukaryota</taxon>
        <taxon>Metazoa</taxon>
        <taxon>Chordata</taxon>
        <taxon>Craniata</taxon>
        <taxon>Vertebrata</taxon>
        <taxon>Cyclostomata</taxon>
        <taxon>Myxini</taxon>
        <taxon>Myxiniformes</taxon>
        <taxon>Myxinidae</taxon>
        <taxon>Eptatretinae</taxon>
        <taxon>Eptatretus</taxon>
    </lineage>
</organism>
<protein>
    <recommendedName>
        <fullName evidence="2">EF-hand domain-containing protein</fullName>
    </recommendedName>
</protein>
<dbReference type="SUPFAM" id="SSF47473">
    <property type="entry name" value="EF-hand"/>
    <property type="match status" value="1"/>
</dbReference>
<dbReference type="PROSITE" id="PS50222">
    <property type="entry name" value="EF_HAND_2"/>
    <property type="match status" value="1"/>
</dbReference>
<dbReference type="InterPro" id="IPR002048">
    <property type="entry name" value="EF_hand_dom"/>
</dbReference>
<proteinExistence type="predicted"/>
<dbReference type="AlphaFoldDB" id="A0A8C4QQB1"/>
<evidence type="ECO:0000313" key="4">
    <source>
        <dbReference type="Proteomes" id="UP000694388"/>
    </source>
</evidence>